<keyword evidence="3" id="KW-1185">Reference proteome</keyword>
<organism evidence="2 3">
    <name type="scientific">Sphaerisporangium melleum</name>
    <dbReference type="NCBI Taxonomy" id="321316"/>
    <lineage>
        <taxon>Bacteria</taxon>
        <taxon>Bacillati</taxon>
        <taxon>Actinomycetota</taxon>
        <taxon>Actinomycetes</taxon>
        <taxon>Streptosporangiales</taxon>
        <taxon>Streptosporangiaceae</taxon>
        <taxon>Sphaerisporangium</taxon>
    </lineage>
</organism>
<feature type="transmembrane region" description="Helical" evidence="1">
    <location>
        <begin position="33"/>
        <end position="53"/>
    </location>
</feature>
<sequence>MEILIGAVVLALIVFFLTPPARPKRKAPSVGSLIVGGLVAGAAVAAVLAVIAWRDILAWFQPRLTDGDIGELIKTKIASGDYAKTSLRGEIRDARDGTLKHSKSWEGRLDDDLKRRFGTSDKITIGG</sequence>
<gene>
    <name evidence="2" type="ORF">GCM10007964_65870</name>
</gene>
<evidence type="ECO:0000313" key="3">
    <source>
        <dbReference type="Proteomes" id="UP000645217"/>
    </source>
</evidence>
<reference evidence="2" key="2">
    <citation type="submission" date="2020-09" db="EMBL/GenBank/DDBJ databases">
        <authorList>
            <person name="Sun Q."/>
            <person name="Ohkuma M."/>
        </authorList>
    </citation>
    <scope>NUCLEOTIDE SEQUENCE</scope>
    <source>
        <strain evidence="2">JCM 13064</strain>
    </source>
</reference>
<name>A0A917RN60_9ACTN</name>
<protein>
    <submittedName>
        <fullName evidence="2">Uncharacterized protein</fullName>
    </submittedName>
</protein>
<evidence type="ECO:0000313" key="2">
    <source>
        <dbReference type="EMBL" id="GGL14655.1"/>
    </source>
</evidence>
<proteinExistence type="predicted"/>
<reference evidence="2" key="1">
    <citation type="journal article" date="2014" name="Int. J. Syst. Evol. Microbiol.">
        <title>Complete genome sequence of Corynebacterium casei LMG S-19264T (=DSM 44701T), isolated from a smear-ripened cheese.</title>
        <authorList>
            <consortium name="US DOE Joint Genome Institute (JGI-PGF)"/>
            <person name="Walter F."/>
            <person name="Albersmeier A."/>
            <person name="Kalinowski J."/>
            <person name="Ruckert C."/>
        </authorList>
    </citation>
    <scope>NUCLEOTIDE SEQUENCE</scope>
    <source>
        <strain evidence="2">JCM 13064</strain>
    </source>
</reference>
<dbReference type="AlphaFoldDB" id="A0A917RN60"/>
<dbReference type="Proteomes" id="UP000645217">
    <property type="component" value="Unassembled WGS sequence"/>
</dbReference>
<comment type="caution">
    <text evidence="2">The sequence shown here is derived from an EMBL/GenBank/DDBJ whole genome shotgun (WGS) entry which is preliminary data.</text>
</comment>
<keyword evidence="1" id="KW-0812">Transmembrane</keyword>
<dbReference type="EMBL" id="BMNT01000049">
    <property type="protein sequence ID" value="GGL14655.1"/>
    <property type="molecule type" value="Genomic_DNA"/>
</dbReference>
<accession>A0A917RN60</accession>
<keyword evidence="1" id="KW-0472">Membrane</keyword>
<dbReference type="RefSeq" id="WP_189166979.1">
    <property type="nucleotide sequence ID" value="NZ_BMNT01000049.1"/>
</dbReference>
<keyword evidence="1" id="KW-1133">Transmembrane helix</keyword>
<evidence type="ECO:0000256" key="1">
    <source>
        <dbReference type="SAM" id="Phobius"/>
    </source>
</evidence>